<reference evidence="3 4" key="1">
    <citation type="submission" date="2015-01" db="EMBL/GenBank/DDBJ databases">
        <title>The Genome Sequence of Ochroconis gallopava CBS43764.</title>
        <authorList>
            <consortium name="The Broad Institute Genomics Platform"/>
            <person name="Cuomo C."/>
            <person name="de Hoog S."/>
            <person name="Gorbushina A."/>
            <person name="Stielow B."/>
            <person name="Teixiera M."/>
            <person name="Abouelleil A."/>
            <person name="Chapman S.B."/>
            <person name="Priest M."/>
            <person name="Young S.K."/>
            <person name="Wortman J."/>
            <person name="Nusbaum C."/>
            <person name="Birren B."/>
        </authorList>
    </citation>
    <scope>NUCLEOTIDE SEQUENCE [LARGE SCALE GENOMIC DNA]</scope>
    <source>
        <strain evidence="3 4">CBS 43764</strain>
    </source>
</reference>
<dbReference type="GO" id="GO:0008474">
    <property type="term" value="F:palmitoyl-(protein) hydrolase activity"/>
    <property type="evidence" value="ECO:0007669"/>
    <property type="project" value="TreeGrafter"/>
</dbReference>
<proteinExistence type="predicted"/>
<dbReference type="AlphaFoldDB" id="A0A0D2A9Q8"/>
<dbReference type="OrthoDB" id="10249433at2759"/>
<dbReference type="HOGENOM" id="CLU_029375_2_0_1"/>
<evidence type="ECO:0000313" key="4">
    <source>
        <dbReference type="Proteomes" id="UP000053259"/>
    </source>
</evidence>
<keyword evidence="1" id="KW-1133">Transmembrane helix</keyword>
<feature type="domain" description="Serine aminopeptidase S33" evidence="2">
    <location>
        <begin position="128"/>
        <end position="264"/>
    </location>
</feature>
<dbReference type="RefSeq" id="XP_016213214.1">
    <property type="nucleotide sequence ID" value="XM_016359075.1"/>
</dbReference>
<dbReference type="STRING" id="253628.A0A0D2A9Q8"/>
<dbReference type="InParanoid" id="A0A0D2A9Q8"/>
<dbReference type="VEuPathDB" id="FungiDB:PV09_05554"/>
<dbReference type="GeneID" id="27313527"/>
<protein>
    <recommendedName>
        <fullName evidence="2">Serine aminopeptidase S33 domain-containing protein</fullName>
    </recommendedName>
</protein>
<dbReference type="Gene3D" id="3.40.50.1820">
    <property type="entry name" value="alpha/beta hydrolase"/>
    <property type="match status" value="1"/>
</dbReference>
<dbReference type="PANTHER" id="PTHR12277:SF81">
    <property type="entry name" value="PROTEIN ABHD13"/>
    <property type="match status" value="1"/>
</dbReference>
<feature type="transmembrane region" description="Helical" evidence="1">
    <location>
        <begin position="47"/>
        <end position="69"/>
    </location>
</feature>
<dbReference type="InterPro" id="IPR029058">
    <property type="entry name" value="AB_hydrolase_fold"/>
</dbReference>
<dbReference type="SUPFAM" id="SSF53474">
    <property type="entry name" value="alpha/beta-Hydrolases"/>
    <property type="match status" value="1"/>
</dbReference>
<keyword evidence="1" id="KW-0472">Membrane</keyword>
<keyword evidence="1" id="KW-0812">Transmembrane</keyword>
<organism evidence="3 4">
    <name type="scientific">Verruconis gallopava</name>
    <dbReference type="NCBI Taxonomy" id="253628"/>
    <lineage>
        <taxon>Eukaryota</taxon>
        <taxon>Fungi</taxon>
        <taxon>Dikarya</taxon>
        <taxon>Ascomycota</taxon>
        <taxon>Pezizomycotina</taxon>
        <taxon>Dothideomycetes</taxon>
        <taxon>Pleosporomycetidae</taxon>
        <taxon>Venturiales</taxon>
        <taxon>Sympoventuriaceae</taxon>
        <taxon>Verruconis</taxon>
    </lineage>
</organism>
<gene>
    <name evidence="3" type="ORF">PV09_05554</name>
</gene>
<dbReference type="GO" id="GO:0016020">
    <property type="term" value="C:membrane"/>
    <property type="evidence" value="ECO:0007669"/>
    <property type="project" value="TreeGrafter"/>
</dbReference>
<dbReference type="PANTHER" id="PTHR12277">
    <property type="entry name" value="ALPHA/BETA HYDROLASE DOMAIN-CONTAINING PROTEIN"/>
    <property type="match status" value="1"/>
</dbReference>
<dbReference type="EMBL" id="KN847545">
    <property type="protein sequence ID" value="KIW03345.1"/>
    <property type="molecule type" value="Genomic_DNA"/>
</dbReference>
<dbReference type="Proteomes" id="UP000053259">
    <property type="component" value="Unassembled WGS sequence"/>
</dbReference>
<evidence type="ECO:0000256" key="1">
    <source>
        <dbReference type="SAM" id="Phobius"/>
    </source>
</evidence>
<evidence type="ECO:0000313" key="3">
    <source>
        <dbReference type="EMBL" id="KIW03345.1"/>
    </source>
</evidence>
<dbReference type="InterPro" id="IPR022742">
    <property type="entry name" value="Hydrolase_4"/>
</dbReference>
<dbReference type="ESTHER" id="9pezi-a0a0d2a9q8">
    <property type="family name" value="ABHD13-BEM46"/>
</dbReference>
<dbReference type="Pfam" id="PF12146">
    <property type="entry name" value="Hydrolase_4"/>
    <property type="match status" value="1"/>
</dbReference>
<name>A0A0D2A9Q8_9PEZI</name>
<accession>A0A0D2A9Q8</accession>
<sequence>MRRCLGTRVACRSVALHSRPQHRSFTITRIRSMPQSNMGEYFDNMLAWLRVPVIASTSIAAVASGLLYFKQNEIIYPRNIPPDARTNVPLPSRFGISNFDDLMIPTPDGEELHAFLIRPANPQHARDVTILMFHGNAGNIGYRVPIAKILANEIGCNVLMLQYRGYGRSTGTPNEKGLNIDAQTALDWIRSNQALRSKKIVVYGQSLGGAVGINLVAKNQEQGDIAGLILENTFTSIRKLIPSAFPPARFLAPLCHQVWPSDEVMPHIHDVPVLFLSGLQDEIVPPSHMKTLYDCSQTKIKIWKDFPDGSHNDTCAEQGYFDHIDCFIRDIVLGGKTEIREDPRHGRPSEDIEKL</sequence>
<evidence type="ECO:0000259" key="2">
    <source>
        <dbReference type="Pfam" id="PF12146"/>
    </source>
</evidence>
<dbReference type="FunCoup" id="A0A0D2A9Q8">
    <property type="interactions" value="630"/>
</dbReference>
<keyword evidence="4" id="KW-1185">Reference proteome</keyword>